<keyword evidence="4 7" id="KW-0812">Transmembrane</keyword>
<evidence type="ECO:0000256" key="5">
    <source>
        <dbReference type="ARBA" id="ARBA00022989"/>
    </source>
</evidence>
<feature type="transmembrane region" description="Helical" evidence="7">
    <location>
        <begin position="405"/>
        <end position="427"/>
    </location>
</feature>
<dbReference type="Pfam" id="PF07690">
    <property type="entry name" value="MFS_1"/>
    <property type="match status" value="1"/>
</dbReference>
<name>A0ABV2P1B7_9MICC</name>
<evidence type="ECO:0000256" key="1">
    <source>
        <dbReference type="ARBA" id="ARBA00004651"/>
    </source>
</evidence>
<proteinExistence type="predicted"/>
<dbReference type="InterPro" id="IPR005828">
    <property type="entry name" value="MFS_sugar_transport-like"/>
</dbReference>
<feature type="transmembrane region" description="Helical" evidence="7">
    <location>
        <begin position="30"/>
        <end position="49"/>
    </location>
</feature>
<dbReference type="RefSeq" id="WP_354225853.1">
    <property type="nucleotide sequence ID" value="NZ_JBEPSN010000001.1"/>
</dbReference>
<protein>
    <submittedName>
        <fullName evidence="9">Metabolite-proton symporter</fullName>
    </submittedName>
</protein>
<organism evidence="9 10">
    <name type="scientific">Arthrobacter bambusae</name>
    <dbReference type="NCBI Taxonomy" id="1338426"/>
    <lineage>
        <taxon>Bacteria</taxon>
        <taxon>Bacillati</taxon>
        <taxon>Actinomycetota</taxon>
        <taxon>Actinomycetes</taxon>
        <taxon>Micrococcales</taxon>
        <taxon>Micrococcaceae</taxon>
        <taxon>Arthrobacter</taxon>
    </lineage>
</organism>
<comment type="subcellular location">
    <subcellularLocation>
        <location evidence="1">Cell membrane</location>
        <topology evidence="1">Multi-pass membrane protein</topology>
    </subcellularLocation>
</comment>
<evidence type="ECO:0000256" key="7">
    <source>
        <dbReference type="SAM" id="Phobius"/>
    </source>
</evidence>
<feature type="domain" description="Major facilitator superfamily (MFS) profile" evidence="8">
    <location>
        <begin position="18"/>
        <end position="428"/>
    </location>
</feature>
<dbReference type="PROSITE" id="PS50850">
    <property type="entry name" value="MFS"/>
    <property type="match status" value="1"/>
</dbReference>
<dbReference type="InterPro" id="IPR020846">
    <property type="entry name" value="MFS_dom"/>
</dbReference>
<gene>
    <name evidence="9" type="ORF">ABIE37_000194</name>
</gene>
<feature type="transmembrane region" description="Helical" evidence="7">
    <location>
        <begin position="310"/>
        <end position="329"/>
    </location>
</feature>
<dbReference type="SUPFAM" id="SSF103473">
    <property type="entry name" value="MFS general substrate transporter"/>
    <property type="match status" value="1"/>
</dbReference>
<evidence type="ECO:0000256" key="6">
    <source>
        <dbReference type="ARBA" id="ARBA00023136"/>
    </source>
</evidence>
<dbReference type="Pfam" id="PF00083">
    <property type="entry name" value="Sugar_tr"/>
    <property type="match status" value="1"/>
</dbReference>
<keyword evidence="5 7" id="KW-1133">Transmembrane helix</keyword>
<keyword evidence="3" id="KW-1003">Cell membrane</keyword>
<keyword evidence="6 7" id="KW-0472">Membrane</keyword>
<evidence type="ECO:0000256" key="2">
    <source>
        <dbReference type="ARBA" id="ARBA00022448"/>
    </source>
</evidence>
<dbReference type="Proteomes" id="UP001549307">
    <property type="component" value="Unassembled WGS sequence"/>
</dbReference>
<evidence type="ECO:0000256" key="4">
    <source>
        <dbReference type="ARBA" id="ARBA00022692"/>
    </source>
</evidence>
<feature type="transmembrane region" description="Helical" evidence="7">
    <location>
        <begin position="335"/>
        <end position="363"/>
    </location>
</feature>
<dbReference type="InterPro" id="IPR011701">
    <property type="entry name" value="MFS"/>
</dbReference>
<feature type="transmembrane region" description="Helical" evidence="7">
    <location>
        <begin position="115"/>
        <end position="135"/>
    </location>
</feature>
<dbReference type="PANTHER" id="PTHR43045:SF1">
    <property type="entry name" value="SHIKIMATE TRANSPORTER"/>
    <property type="match status" value="1"/>
</dbReference>
<evidence type="ECO:0000256" key="3">
    <source>
        <dbReference type="ARBA" id="ARBA00022475"/>
    </source>
</evidence>
<keyword evidence="2" id="KW-0813">Transport</keyword>
<evidence type="ECO:0000259" key="8">
    <source>
        <dbReference type="PROSITE" id="PS50850"/>
    </source>
</evidence>
<feature type="transmembrane region" description="Helical" evidence="7">
    <location>
        <begin position="278"/>
        <end position="298"/>
    </location>
</feature>
<feature type="transmembrane region" description="Helical" evidence="7">
    <location>
        <begin position="55"/>
        <end position="79"/>
    </location>
</feature>
<feature type="transmembrane region" description="Helical" evidence="7">
    <location>
        <begin position="244"/>
        <end position="266"/>
    </location>
</feature>
<feature type="transmembrane region" description="Helical" evidence="7">
    <location>
        <begin position="375"/>
        <end position="399"/>
    </location>
</feature>
<dbReference type="EMBL" id="JBEPSN010000001">
    <property type="protein sequence ID" value="MET4538439.1"/>
    <property type="molecule type" value="Genomic_DNA"/>
</dbReference>
<dbReference type="GeneID" id="92751175"/>
<dbReference type="Gene3D" id="1.20.1250.20">
    <property type="entry name" value="MFS general substrate transporter like domains"/>
    <property type="match status" value="2"/>
</dbReference>
<dbReference type="CDD" id="cd17369">
    <property type="entry name" value="MFS_ShiA_like"/>
    <property type="match status" value="1"/>
</dbReference>
<comment type="caution">
    <text evidence="9">The sequence shown here is derived from an EMBL/GenBank/DDBJ whole genome shotgun (WGS) entry which is preliminary data.</text>
</comment>
<keyword evidence="10" id="KW-1185">Reference proteome</keyword>
<feature type="transmembrane region" description="Helical" evidence="7">
    <location>
        <begin position="190"/>
        <end position="213"/>
    </location>
</feature>
<evidence type="ECO:0000313" key="10">
    <source>
        <dbReference type="Proteomes" id="UP001549307"/>
    </source>
</evidence>
<reference evidence="9 10" key="1">
    <citation type="submission" date="2024-06" db="EMBL/GenBank/DDBJ databases">
        <title>Sorghum-associated microbial communities from plants grown in Nebraska, USA.</title>
        <authorList>
            <person name="Schachtman D."/>
        </authorList>
    </citation>
    <scope>NUCLEOTIDE SEQUENCE [LARGE SCALE GENOMIC DNA]</scope>
    <source>
        <strain evidence="9 10">3552</strain>
    </source>
</reference>
<dbReference type="PANTHER" id="PTHR43045">
    <property type="entry name" value="SHIKIMATE TRANSPORTER"/>
    <property type="match status" value="1"/>
</dbReference>
<evidence type="ECO:0000313" key="9">
    <source>
        <dbReference type="EMBL" id="MET4538439.1"/>
    </source>
</evidence>
<dbReference type="InterPro" id="IPR036259">
    <property type="entry name" value="MFS_trans_sf"/>
</dbReference>
<accession>A0ABV2P1B7</accession>
<feature type="transmembrane region" description="Helical" evidence="7">
    <location>
        <begin position="91"/>
        <end position="109"/>
    </location>
</feature>
<feature type="transmembrane region" description="Helical" evidence="7">
    <location>
        <begin position="156"/>
        <end position="178"/>
    </location>
</feature>
<sequence>MSTKTSPAAANHTSPMRVAMASFIGTTVEYYDFFIYGTAAALIFPKLFFPEASPLMGTLLSFATFGVGFLARPLGGIVFGHFGDRVGRKKMLVISLVGMGAATFLMGVLPGYAQIGIAAPILLTVLRIFQGFMVGGEWGGATLMAVEHAPKGKKGFFGAFPQMGAPAGTSLATVAFLGATQLPGDQFTAWGWRLPFLVSAVLVIVGLVIRLTIAESPAFAAAREKQELVKLPIKEAFRRHPKEIFLVAGTYLSQGVFAYITMSYLVNYSTTVAKIDRTSVLLGVFLAGLVAVVLYPVFGSLSDKFGRKTMYLTGAVAMGVLIAPAFMLINTGVAANFVLAVVLIFGIAMAPAAGVTGSLFSMVFSREVRYTGASVGYTISQICGSAFAPTIATALFAATQSSDAIVIYLLVVSAISIISVALLPGGWGRKEAARQNGEPLEVTAAGERRVAEA</sequence>